<proteinExistence type="inferred from homology"/>
<protein>
    <recommendedName>
        <fullName evidence="3">Carboxylic ester hydrolase</fullName>
        <ecNumber evidence="3">3.1.1.-</ecNumber>
    </recommendedName>
</protein>
<keyword evidence="4" id="KW-0472">Membrane</keyword>
<evidence type="ECO:0000313" key="6">
    <source>
        <dbReference type="EMBL" id="KAH3828184.1"/>
    </source>
</evidence>
<gene>
    <name evidence="6" type="ORF">DPMN_130136</name>
</gene>
<accession>A0A9D4JYX5</accession>
<reference evidence="6" key="1">
    <citation type="journal article" date="2019" name="bioRxiv">
        <title>The Genome of the Zebra Mussel, Dreissena polymorpha: A Resource for Invasive Species Research.</title>
        <authorList>
            <person name="McCartney M.A."/>
            <person name="Auch B."/>
            <person name="Kono T."/>
            <person name="Mallez S."/>
            <person name="Zhang Y."/>
            <person name="Obille A."/>
            <person name="Becker A."/>
            <person name="Abrahante J.E."/>
            <person name="Garbe J."/>
            <person name="Badalamenti J.P."/>
            <person name="Herman A."/>
            <person name="Mangelson H."/>
            <person name="Liachko I."/>
            <person name="Sullivan S."/>
            <person name="Sone E.D."/>
            <person name="Koren S."/>
            <person name="Silverstein K.A.T."/>
            <person name="Beckman K.B."/>
            <person name="Gohl D.M."/>
        </authorList>
    </citation>
    <scope>NUCLEOTIDE SEQUENCE</scope>
    <source>
        <strain evidence="6">Duluth1</strain>
        <tissue evidence="6">Whole animal</tissue>
    </source>
</reference>
<dbReference type="GO" id="GO:0016787">
    <property type="term" value="F:hydrolase activity"/>
    <property type="evidence" value="ECO:0007669"/>
    <property type="project" value="UniProtKB-KW"/>
</dbReference>
<sequence>MATSTLSRCIIFMSFLAVGSCKTTSVLQTTSGPMQGSIHSYNGSDVYQFIGIPYAAPPVRELRFMKPVPPTAWNSTFTAERFPPSCMQYLFENDRWLIPKESQNISEDCLYMNIYVPRATSSAEPKAVMIWIHGGGFTAGQGSIFDASYIALRGDIIVVTFNYRLGLFGFLSTEDTNARGNYGIWDQVAAIKWVSENIANFGGDNSKVCIFGESAGGYSVGLHTIIQENRGRIHRAISESGAVYSPRAVAEQSQTVARRAAEMLNCSTRSTKDIVECLRTVPAGDLLKVQGAASALSNQSGESFVNHMGPVVDGDLIIDHPVEILKNRSSEGFKFFQTLDILAGTNIAEGGLMYWPLMKYQHQYHYNISEGVPAGVLCDVVATAAAEEYAVSTRGLIKDAVCQQYTVRDGSLAEQGRSTVDVYADLQFFIPTVQTLDAHYTPEKVGRSFQYIFTHQPSFTWIRERPPWLIGANHAGELPFVFGLDAMYPPTHEKPRAERKLSESIMTYWTNFAKTGTPNGDPSLPIWPDYEPTTSAYMNLSLDLGSGVHLFSDRVHFWTRVVPDITSTVIEGQTDCACTIALGLFVSIYVAFATGFVMWL</sequence>
<evidence type="ECO:0000313" key="7">
    <source>
        <dbReference type="Proteomes" id="UP000828390"/>
    </source>
</evidence>
<evidence type="ECO:0000256" key="1">
    <source>
        <dbReference type="ARBA" id="ARBA00005964"/>
    </source>
</evidence>
<dbReference type="EMBL" id="JAIWYP010000005">
    <property type="protein sequence ID" value="KAH3828184.1"/>
    <property type="molecule type" value="Genomic_DNA"/>
</dbReference>
<evidence type="ECO:0000259" key="5">
    <source>
        <dbReference type="Pfam" id="PF00135"/>
    </source>
</evidence>
<dbReference type="AlphaFoldDB" id="A0A9D4JYX5"/>
<evidence type="ECO:0000256" key="2">
    <source>
        <dbReference type="ARBA" id="ARBA00022801"/>
    </source>
</evidence>
<evidence type="ECO:0000256" key="3">
    <source>
        <dbReference type="RuleBase" id="RU361235"/>
    </source>
</evidence>
<reference evidence="6" key="2">
    <citation type="submission" date="2020-11" db="EMBL/GenBank/DDBJ databases">
        <authorList>
            <person name="McCartney M.A."/>
            <person name="Auch B."/>
            <person name="Kono T."/>
            <person name="Mallez S."/>
            <person name="Becker A."/>
            <person name="Gohl D.M."/>
            <person name="Silverstein K.A.T."/>
            <person name="Koren S."/>
            <person name="Bechman K.B."/>
            <person name="Herman A."/>
            <person name="Abrahante J.E."/>
            <person name="Garbe J."/>
        </authorList>
    </citation>
    <scope>NUCLEOTIDE SEQUENCE</scope>
    <source>
        <strain evidence="6">Duluth1</strain>
        <tissue evidence="6">Whole animal</tissue>
    </source>
</reference>
<dbReference type="InterPro" id="IPR051093">
    <property type="entry name" value="Neuroligin/BSAL"/>
</dbReference>
<keyword evidence="4" id="KW-0812">Transmembrane</keyword>
<dbReference type="InterPro" id="IPR002018">
    <property type="entry name" value="CarbesteraseB"/>
</dbReference>
<dbReference type="PROSITE" id="PS00122">
    <property type="entry name" value="CARBOXYLESTERASE_B_1"/>
    <property type="match status" value="1"/>
</dbReference>
<evidence type="ECO:0000256" key="4">
    <source>
        <dbReference type="SAM" id="Phobius"/>
    </source>
</evidence>
<dbReference type="SUPFAM" id="SSF53474">
    <property type="entry name" value="alpha/beta-Hydrolases"/>
    <property type="match status" value="1"/>
</dbReference>
<comment type="caution">
    <text evidence="6">The sequence shown here is derived from an EMBL/GenBank/DDBJ whole genome shotgun (WGS) entry which is preliminary data.</text>
</comment>
<name>A0A9D4JYX5_DREPO</name>
<keyword evidence="4" id="KW-1133">Transmembrane helix</keyword>
<dbReference type="PANTHER" id="PTHR43903">
    <property type="entry name" value="NEUROLIGIN"/>
    <property type="match status" value="1"/>
</dbReference>
<keyword evidence="7" id="KW-1185">Reference proteome</keyword>
<keyword evidence="2 3" id="KW-0378">Hydrolase</keyword>
<dbReference type="Gene3D" id="3.40.50.1820">
    <property type="entry name" value="alpha/beta hydrolase"/>
    <property type="match status" value="1"/>
</dbReference>
<feature type="chain" id="PRO_5039761303" description="Carboxylic ester hydrolase" evidence="3">
    <location>
        <begin position="22"/>
        <end position="600"/>
    </location>
</feature>
<dbReference type="InterPro" id="IPR029058">
    <property type="entry name" value="AB_hydrolase_fold"/>
</dbReference>
<feature type="signal peptide" evidence="3">
    <location>
        <begin position="1"/>
        <end position="21"/>
    </location>
</feature>
<keyword evidence="3" id="KW-0732">Signal</keyword>
<feature type="domain" description="Carboxylesterase type B" evidence="5">
    <location>
        <begin position="25"/>
        <end position="558"/>
    </location>
</feature>
<organism evidence="6 7">
    <name type="scientific">Dreissena polymorpha</name>
    <name type="common">Zebra mussel</name>
    <name type="synonym">Mytilus polymorpha</name>
    <dbReference type="NCBI Taxonomy" id="45954"/>
    <lineage>
        <taxon>Eukaryota</taxon>
        <taxon>Metazoa</taxon>
        <taxon>Spiralia</taxon>
        <taxon>Lophotrochozoa</taxon>
        <taxon>Mollusca</taxon>
        <taxon>Bivalvia</taxon>
        <taxon>Autobranchia</taxon>
        <taxon>Heteroconchia</taxon>
        <taxon>Euheterodonta</taxon>
        <taxon>Imparidentia</taxon>
        <taxon>Neoheterodontei</taxon>
        <taxon>Myida</taxon>
        <taxon>Dreissenoidea</taxon>
        <taxon>Dreissenidae</taxon>
        <taxon>Dreissena</taxon>
    </lineage>
</organism>
<feature type="transmembrane region" description="Helical" evidence="4">
    <location>
        <begin position="580"/>
        <end position="599"/>
    </location>
</feature>
<dbReference type="Proteomes" id="UP000828390">
    <property type="component" value="Unassembled WGS sequence"/>
</dbReference>
<comment type="similarity">
    <text evidence="1 3">Belongs to the type-B carboxylesterase/lipase family.</text>
</comment>
<dbReference type="InterPro" id="IPR019826">
    <property type="entry name" value="Carboxylesterase_B_AS"/>
</dbReference>
<dbReference type="EC" id="3.1.1.-" evidence="3"/>
<dbReference type="Pfam" id="PF00135">
    <property type="entry name" value="COesterase"/>
    <property type="match status" value="1"/>
</dbReference>